<comment type="caution">
    <text evidence="1">The sequence shown here is derived from an EMBL/GenBank/DDBJ whole genome shotgun (WGS) entry which is preliminary data.</text>
</comment>
<dbReference type="EMBL" id="CAMXCT020000938">
    <property type="protein sequence ID" value="CAL1138322.1"/>
    <property type="molecule type" value="Genomic_DNA"/>
</dbReference>
<dbReference type="EMBL" id="CAMXCT030000938">
    <property type="protein sequence ID" value="CAL4772259.1"/>
    <property type="molecule type" value="Genomic_DNA"/>
</dbReference>
<protein>
    <submittedName>
        <fullName evidence="1">Uncharacterized protein</fullName>
    </submittedName>
</protein>
<gene>
    <name evidence="1" type="ORF">C1SCF055_LOCUS12439</name>
</gene>
<dbReference type="AlphaFoldDB" id="A0A9P1C3S8"/>
<reference evidence="2 3" key="2">
    <citation type="submission" date="2024-05" db="EMBL/GenBank/DDBJ databases">
        <authorList>
            <person name="Chen Y."/>
            <person name="Shah S."/>
            <person name="Dougan E. K."/>
            <person name="Thang M."/>
            <person name="Chan C."/>
        </authorList>
    </citation>
    <scope>NUCLEOTIDE SEQUENCE [LARGE SCALE GENOMIC DNA]</scope>
</reference>
<evidence type="ECO:0000313" key="3">
    <source>
        <dbReference type="Proteomes" id="UP001152797"/>
    </source>
</evidence>
<name>A0A9P1C3S8_9DINO</name>
<dbReference type="EMBL" id="CAMXCT010000938">
    <property type="protein sequence ID" value="CAI3984947.1"/>
    <property type="molecule type" value="Genomic_DNA"/>
</dbReference>
<dbReference type="Proteomes" id="UP001152797">
    <property type="component" value="Unassembled WGS sequence"/>
</dbReference>
<reference evidence="1" key="1">
    <citation type="submission" date="2022-10" db="EMBL/GenBank/DDBJ databases">
        <authorList>
            <person name="Chen Y."/>
            <person name="Dougan E. K."/>
            <person name="Chan C."/>
            <person name="Rhodes N."/>
            <person name="Thang M."/>
        </authorList>
    </citation>
    <scope>NUCLEOTIDE SEQUENCE</scope>
</reference>
<keyword evidence="3" id="KW-1185">Reference proteome</keyword>
<proteinExistence type="predicted"/>
<sequence length="164" mass="18787">MSTGGRAGSECQFDVPWTQCQESFGLKYCEVAMEKPEPEPELAREAQAGPEVVWLCFHRSSRTRWFVQSILHFELKLLACVVDTGKLMHLYQKTKGLTGVCNIVGPQWLRCFFQLSEEKSCAVLRGSFLSIPFASWMHWIHISLFSLPFAKQWENPIGQDTELQ</sequence>
<evidence type="ECO:0000313" key="2">
    <source>
        <dbReference type="EMBL" id="CAL4772259.1"/>
    </source>
</evidence>
<accession>A0A9P1C3S8</accession>
<evidence type="ECO:0000313" key="1">
    <source>
        <dbReference type="EMBL" id="CAI3984947.1"/>
    </source>
</evidence>
<organism evidence="1">
    <name type="scientific">Cladocopium goreaui</name>
    <dbReference type="NCBI Taxonomy" id="2562237"/>
    <lineage>
        <taxon>Eukaryota</taxon>
        <taxon>Sar</taxon>
        <taxon>Alveolata</taxon>
        <taxon>Dinophyceae</taxon>
        <taxon>Suessiales</taxon>
        <taxon>Symbiodiniaceae</taxon>
        <taxon>Cladocopium</taxon>
    </lineage>
</organism>